<dbReference type="Proteomes" id="UP000564604">
    <property type="component" value="Unassembled WGS sequence"/>
</dbReference>
<evidence type="ECO:0000313" key="2">
    <source>
        <dbReference type="Proteomes" id="UP000564604"/>
    </source>
</evidence>
<reference evidence="1 2" key="1">
    <citation type="journal article" date="2020" name="Front. Microbiol.">
        <title>Genetic Organization of the aprX-lipA2 Operon Affects the Proteolytic Potential of Pseudomonas Species in Milk.</title>
        <authorList>
            <person name="Maier C."/>
            <person name="Huptas C."/>
            <person name="von Neubeck M."/>
            <person name="Scherer S."/>
            <person name="Wenning M."/>
            <person name="Lucking G."/>
        </authorList>
    </citation>
    <scope>NUCLEOTIDE SEQUENCE [LARGE SCALE GENOMIC DNA]</scope>
    <source>
        <strain evidence="1 2">WS 5094</strain>
    </source>
</reference>
<gene>
    <name evidence="1" type="ORF">HBN89_11330</name>
</gene>
<organism evidence="1 2">
    <name type="scientific">Pseudomonas fragi</name>
    <dbReference type="NCBI Taxonomy" id="296"/>
    <lineage>
        <taxon>Bacteria</taxon>
        <taxon>Pseudomonadati</taxon>
        <taxon>Pseudomonadota</taxon>
        <taxon>Gammaproteobacteria</taxon>
        <taxon>Pseudomonadales</taxon>
        <taxon>Pseudomonadaceae</taxon>
        <taxon>Pseudomonas</taxon>
    </lineage>
</organism>
<sequence length="84" mass="9815">MPLIKLDSAMVTHLQARVAALAELHRDISTLIEAIDLPALLHTADRINDRLRELHPRVIREHEMMDLREQVRVMTEDCRRLLDN</sequence>
<name>A0A9Q5B1C6_PSEFR</name>
<accession>A0A9Q5B1C6</accession>
<protein>
    <submittedName>
        <fullName evidence="1">Uncharacterized protein</fullName>
    </submittedName>
</protein>
<dbReference type="EMBL" id="JAAQYX010000013">
    <property type="protein sequence ID" value="NNB49857.1"/>
    <property type="molecule type" value="Genomic_DNA"/>
</dbReference>
<evidence type="ECO:0000313" key="1">
    <source>
        <dbReference type="EMBL" id="NNB49857.1"/>
    </source>
</evidence>
<dbReference type="AlphaFoldDB" id="A0A9Q5B1C6"/>
<dbReference type="RefSeq" id="WP_047296953.1">
    <property type="nucleotide sequence ID" value="NZ_JAAQYX010000013.1"/>
</dbReference>
<proteinExistence type="predicted"/>
<comment type="caution">
    <text evidence="1">The sequence shown here is derived from an EMBL/GenBank/DDBJ whole genome shotgun (WGS) entry which is preliminary data.</text>
</comment>